<dbReference type="RefSeq" id="WP_211400649.1">
    <property type="nucleotide sequence ID" value="NZ_JAFCLK010000019.1"/>
</dbReference>
<dbReference type="EMBL" id="JAFCLK010000019">
    <property type="protein sequence ID" value="MBR1138125.1"/>
    <property type="molecule type" value="Genomic_DNA"/>
</dbReference>
<evidence type="ECO:0000313" key="2">
    <source>
        <dbReference type="Proteomes" id="UP001314635"/>
    </source>
</evidence>
<comment type="caution">
    <text evidence="1">The sequence shown here is derived from an EMBL/GenBank/DDBJ whole genome shotgun (WGS) entry which is preliminary data.</text>
</comment>
<reference evidence="2" key="1">
    <citation type="journal article" date="2021" name="ISME J.">
        <title>Evolutionary origin and ecological implication of a unique nif island in free-living Bradyrhizobium lineages.</title>
        <authorList>
            <person name="Tao J."/>
        </authorList>
    </citation>
    <scope>NUCLEOTIDE SEQUENCE [LARGE SCALE GENOMIC DNA]</scope>
    <source>
        <strain evidence="2">SZCCT0094</strain>
    </source>
</reference>
<evidence type="ECO:0000313" key="1">
    <source>
        <dbReference type="EMBL" id="MBR1138125.1"/>
    </source>
</evidence>
<organism evidence="1 2">
    <name type="scientific">Bradyrhizobium denitrificans</name>
    <dbReference type="NCBI Taxonomy" id="2734912"/>
    <lineage>
        <taxon>Bacteria</taxon>
        <taxon>Pseudomonadati</taxon>
        <taxon>Pseudomonadota</taxon>
        <taxon>Alphaproteobacteria</taxon>
        <taxon>Hyphomicrobiales</taxon>
        <taxon>Nitrobacteraceae</taxon>
        <taxon>Bradyrhizobium</taxon>
    </lineage>
</organism>
<sequence length="54" mass="6183">MITPVTGDGSSRVAHSDDHKLYPIEARNAFIENIASWRRKRNDIETAMARRKLS</sequence>
<gene>
    <name evidence="1" type="ORF">JQ619_20330</name>
</gene>
<proteinExistence type="predicted"/>
<accession>A0ABS5G9W2</accession>
<name>A0ABS5G9W2_9BRAD</name>
<dbReference type="Proteomes" id="UP001314635">
    <property type="component" value="Unassembled WGS sequence"/>
</dbReference>
<protein>
    <submittedName>
        <fullName evidence="1">Uncharacterized protein</fullName>
    </submittedName>
</protein>
<keyword evidence="2" id="KW-1185">Reference proteome</keyword>